<dbReference type="AlphaFoldDB" id="Q3ATD0"/>
<dbReference type="HOGENOM" id="CLU_159993_0_0_10"/>
<accession>Q3ATD0</accession>
<dbReference type="OrthoDB" id="598126at2"/>
<organism evidence="2">
    <name type="scientific">Chlorobium chlorochromatii (strain CaD3)</name>
    <dbReference type="NCBI Taxonomy" id="340177"/>
    <lineage>
        <taxon>Bacteria</taxon>
        <taxon>Pseudomonadati</taxon>
        <taxon>Chlorobiota</taxon>
        <taxon>Chlorobiia</taxon>
        <taxon>Chlorobiales</taxon>
        <taxon>Chlorobiaceae</taxon>
        <taxon>Chlorobium/Pelodictyon group</taxon>
        <taxon>Chlorobium</taxon>
    </lineage>
</organism>
<reference evidence="2" key="1">
    <citation type="submission" date="2005-08" db="EMBL/GenBank/DDBJ databases">
        <title>Complete sequence of Chlorobium chlorochromatii CaD3.</title>
        <authorList>
            <person name="Copeland A."/>
            <person name="Lucas S."/>
            <person name="Lapidus A."/>
            <person name="Barry K."/>
            <person name="Detter J.C."/>
            <person name="Glavina T."/>
            <person name="Hammon N."/>
            <person name="Israni S."/>
            <person name="Pitluck S."/>
            <person name="Bryant D."/>
            <person name="Schmutz J."/>
            <person name="Larimer F."/>
            <person name="Land M."/>
            <person name="Kyrpides N."/>
            <person name="Ivanova N."/>
            <person name="Richardson P."/>
        </authorList>
    </citation>
    <scope>NUCLEOTIDE SEQUENCE [LARGE SCALE GENOMIC DNA]</scope>
    <source>
        <strain evidence="2">CaD3</strain>
    </source>
</reference>
<feature type="transmembrane region" description="Helical" evidence="1">
    <location>
        <begin position="57"/>
        <end position="77"/>
    </location>
</feature>
<keyword evidence="1" id="KW-1133">Transmembrane helix</keyword>
<proteinExistence type="predicted"/>
<keyword evidence="1" id="KW-0812">Transmembrane</keyword>
<sequence>MKQHRHNIEAEVAKTMSLLDKPAAIEVSAPFRARLMQRLEAEKNNGLQGNHAFHVDYRVAFMALLLVANLASSLLLFRQENRTNSPTQNVAATLNVDALAEQELLGGDEQGEWYENILP</sequence>
<keyword evidence="1" id="KW-0472">Membrane</keyword>
<gene>
    <name evidence="2" type="ordered locus">Cag_0472</name>
</gene>
<evidence type="ECO:0000256" key="1">
    <source>
        <dbReference type="SAM" id="Phobius"/>
    </source>
</evidence>
<name>Q3ATD0_CHLCH</name>
<evidence type="ECO:0000313" key="2">
    <source>
        <dbReference type="EMBL" id="ABB27745.1"/>
    </source>
</evidence>
<dbReference type="EMBL" id="CP000108">
    <property type="protein sequence ID" value="ABB27745.1"/>
    <property type="molecule type" value="Genomic_DNA"/>
</dbReference>
<protein>
    <submittedName>
        <fullName evidence="2">Uncharacterized protein</fullName>
    </submittedName>
</protein>
<dbReference type="STRING" id="340177.Cag_0472"/>
<dbReference type="KEGG" id="cch:Cag_0472"/>